<feature type="transmembrane region" description="Helical" evidence="1">
    <location>
        <begin position="37"/>
        <end position="70"/>
    </location>
</feature>
<evidence type="ECO:0008006" key="4">
    <source>
        <dbReference type="Google" id="ProtNLM"/>
    </source>
</evidence>
<dbReference type="AlphaFoldDB" id="A0A1I6R6I1"/>
<dbReference type="Proteomes" id="UP000199312">
    <property type="component" value="Unassembled WGS sequence"/>
</dbReference>
<sequence>MFLNISITEWVGYLASLALIISFMMKNLNTLRIINSIGAVLFVVYGFMLAISWPIIITNTFILLANIYYLTFKRIKN</sequence>
<reference evidence="3" key="1">
    <citation type="submission" date="2016-10" db="EMBL/GenBank/DDBJ databases">
        <authorList>
            <person name="Varghese N."/>
            <person name="Submissions S."/>
        </authorList>
    </citation>
    <scope>NUCLEOTIDE SEQUENCE [LARGE SCALE GENOMIC DNA]</scope>
    <source>
        <strain evidence="3">DSM 24450</strain>
    </source>
</reference>
<evidence type="ECO:0000313" key="3">
    <source>
        <dbReference type="Proteomes" id="UP000199312"/>
    </source>
</evidence>
<name>A0A1I6R6I1_9FLAO</name>
<accession>A0A1I6R6I1</accession>
<dbReference type="RefSeq" id="WP_090226433.1">
    <property type="nucleotide sequence ID" value="NZ_FOZP01000005.1"/>
</dbReference>
<dbReference type="OrthoDB" id="677174at2"/>
<protein>
    <recommendedName>
        <fullName evidence="4">Inner membrane protein</fullName>
    </recommendedName>
</protein>
<organism evidence="2 3">
    <name type="scientific">Lutibacter maritimus</name>
    <dbReference type="NCBI Taxonomy" id="593133"/>
    <lineage>
        <taxon>Bacteria</taxon>
        <taxon>Pseudomonadati</taxon>
        <taxon>Bacteroidota</taxon>
        <taxon>Flavobacteriia</taxon>
        <taxon>Flavobacteriales</taxon>
        <taxon>Flavobacteriaceae</taxon>
        <taxon>Lutibacter</taxon>
    </lineage>
</organism>
<dbReference type="STRING" id="593133.SAMN04488006_2269"/>
<dbReference type="EMBL" id="FOZP01000005">
    <property type="protein sequence ID" value="SFS60138.1"/>
    <property type="molecule type" value="Genomic_DNA"/>
</dbReference>
<proteinExistence type="predicted"/>
<keyword evidence="1" id="KW-1133">Transmembrane helix</keyword>
<keyword evidence="1" id="KW-0812">Transmembrane</keyword>
<evidence type="ECO:0000313" key="2">
    <source>
        <dbReference type="EMBL" id="SFS60138.1"/>
    </source>
</evidence>
<evidence type="ECO:0000256" key="1">
    <source>
        <dbReference type="SAM" id="Phobius"/>
    </source>
</evidence>
<keyword evidence="3" id="KW-1185">Reference proteome</keyword>
<gene>
    <name evidence="2" type="ORF">SAMN04488006_2269</name>
</gene>
<keyword evidence="1" id="KW-0472">Membrane</keyword>
<feature type="transmembrane region" description="Helical" evidence="1">
    <location>
        <begin position="7"/>
        <end position="25"/>
    </location>
</feature>